<sequence length="84" mass="9741">MAYDRLTGWTSKSLNDILRLQDRVAMSTAVKVMRFSEYLLCEELGSAIFQTDDLLCDDDVICQDTHEISPKKATFGQKFLYRRK</sequence>
<protein>
    <submittedName>
        <fullName evidence="1">Uncharacterized protein</fullName>
    </submittedName>
</protein>
<gene>
    <name evidence="1" type="ORF">PoB_003608300</name>
</gene>
<evidence type="ECO:0000313" key="1">
    <source>
        <dbReference type="EMBL" id="GFO09578.1"/>
    </source>
</evidence>
<dbReference type="EMBL" id="BLXT01004113">
    <property type="protein sequence ID" value="GFO09578.1"/>
    <property type="molecule type" value="Genomic_DNA"/>
</dbReference>
<dbReference type="AlphaFoldDB" id="A0AAV4AQE7"/>
<reference evidence="1 2" key="1">
    <citation type="journal article" date="2021" name="Elife">
        <title>Chloroplast acquisition without the gene transfer in kleptoplastic sea slugs, Plakobranchus ocellatus.</title>
        <authorList>
            <person name="Maeda T."/>
            <person name="Takahashi S."/>
            <person name="Yoshida T."/>
            <person name="Shimamura S."/>
            <person name="Takaki Y."/>
            <person name="Nagai Y."/>
            <person name="Toyoda A."/>
            <person name="Suzuki Y."/>
            <person name="Arimoto A."/>
            <person name="Ishii H."/>
            <person name="Satoh N."/>
            <person name="Nishiyama T."/>
            <person name="Hasebe M."/>
            <person name="Maruyama T."/>
            <person name="Minagawa J."/>
            <person name="Obokata J."/>
            <person name="Shigenobu S."/>
        </authorList>
    </citation>
    <scope>NUCLEOTIDE SEQUENCE [LARGE SCALE GENOMIC DNA]</scope>
</reference>
<evidence type="ECO:0000313" key="2">
    <source>
        <dbReference type="Proteomes" id="UP000735302"/>
    </source>
</evidence>
<organism evidence="1 2">
    <name type="scientific">Plakobranchus ocellatus</name>
    <dbReference type="NCBI Taxonomy" id="259542"/>
    <lineage>
        <taxon>Eukaryota</taxon>
        <taxon>Metazoa</taxon>
        <taxon>Spiralia</taxon>
        <taxon>Lophotrochozoa</taxon>
        <taxon>Mollusca</taxon>
        <taxon>Gastropoda</taxon>
        <taxon>Heterobranchia</taxon>
        <taxon>Euthyneura</taxon>
        <taxon>Panpulmonata</taxon>
        <taxon>Sacoglossa</taxon>
        <taxon>Placobranchoidea</taxon>
        <taxon>Plakobranchidae</taxon>
        <taxon>Plakobranchus</taxon>
    </lineage>
</organism>
<accession>A0AAV4AQE7</accession>
<keyword evidence="2" id="KW-1185">Reference proteome</keyword>
<comment type="caution">
    <text evidence="1">The sequence shown here is derived from an EMBL/GenBank/DDBJ whole genome shotgun (WGS) entry which is preliminary data.</text>
</comment>
<proteinExistence type="predicted"/>
<dbReference type="Proteomes" id="UP000735302">
    <property type="component" value="Unassembled WGS sequence"/>
</dbReference>
<name>A0AAV4AQE7_9GAST</name>